<evidence type="ECO:0000256" key="6">
    <source>
        <dbReference type="PIRNR" id="PIRNR002854"/>
    </source>
</evidence>
<proteinExistence type="inferred from homology"/>
<comment type="similarity">
    <text evidence="6">Belongs to the nlpA lipoprotein family.</text>
</comment>
<keyword evidence="5 6" id="KW-0449">Lipoprotein</keyword>
<dbReference type="PANTHER" id="PTHR30429:SF0">
    <property type="entry name" value="METHIONINE-BINDING LIPOPROTEIN METQ"/>
    <property type="match status" value="1"/>
</dbReference>
<keyword evidence="9" id="KW-1185">Reference proteome</keyword>
<evidence type="ECO:0000256" key="3">
    <source>
        <dbReference type="ARBA" id="ARBA00023136"/>
    </source>
</evidence>
<dbReference type="Proteomes" id="UP001500984">
    <property type="component" value="Unassembled WGS sequence"/>
</dbReference>
<evidence type="ECO:0000313" key="9">
    <source>
        <dbReference type="Proteomes" id="UP001500984"/>
    </source>
</evidence>
<sequence length="279" mass="29435">MRKHLVLAAAVAATALTLSACGAGGGESSVGTEADGVTTLKVGATPVPQGDILNFVDENLAADAGLDIEVVEYTDYTLPNKALVDGDIDANYFQHMPYLQSEVDGQGYEIAAFESINIEPFALFSESVDSVDELPDGAQIGINNDPSNQGRALDLLQKSGVITLDDSVDVTTATIHDVAENPKNLEFVEADAAQLARTLADVDASVINGNNALEAGLSPTKDGILVEEAEGNPYGNFLAVRSGDEENEAIVKLDELLHSDEVRTFIEENWPDGEVAPAF</sequence>
<keyword evidence="3" id="KW-0472">Membrane</keyword>
<evidence type="ECO:0000256" key="5">
    <source>
        <dbReference type="ARBA" id="ARBA00023288"/>
    </source>
</evidence>
<evidence type="ECO:0000256" key="1">
    <source>
        <dbReference type="ARBA" id="ARBA00004635"/>
    </source>
</evidence>
<dbReference type="Gene3D" id="3.40.190.10">
    <property type="entry name" value="Periplasmic binding protein-like II"/>
    <property type="match status" value="2"/>
</dbReference>
<evidence type="ECO:0000256" key="7">
    <source>
        <dbReference type="SAM" id="SignalP"/>
    </source>
</evidence>
<evidence type="ECO:0000313" key="8">
    <source>
        <dbReference type="EMBL" id="GAA2102925.1"/>
    </source>
</evidence>
<reference evidence="8 9" key="1">
    <citation type="journal article" date="2019" name="Int. J. Syst. Evol. Microbiol.">
        <title>The Global Catalogue of Microorganisms (GCM) 10K type strain sequencing project: providing services to taxonomists for standard genome sequencing and annotation.</title>
        <authorList>
            <consortium name="The Broad Institute Genomics Platform"/>
            <consortium name="The Broad Institute Genome Sequencing Center for Infectious Disease"/>
            <person name="Wu L."/>
            <person name="Ma J."/>
        </authorList>
    </citation>
    <scope>NUCLEOTIDE SEQUENCE [LARGE SCALE GENOMIC DNA]</scope>
    <source>
        <strain evidence="8 9">JCM 15900</strain>
    </source>
</reference>
<protein>
    <recommendedName>
        <fullName evidence="6">Lipoprotein</fullName>
    </recommendedName>
</protein>
<evidence type="ECO:0000256" key="4">
    <source>
        <dbReference type="ARBA" id="ARBA00023139"/>
    </source>
</evidence>
<gene>
    <name evidence="8" type="ORF">GCM10009823_26530</name>
</gene>
<dbReference type="SUPFAM" id="SSF53850">
    <property type="entry name" value="Periplasmic binding protein-like II"/>
    <property type="match status" value="1"/>
</dbReference>
<dbReference type="Pfam" id="PF03180">
    <property type="entry name" value="Lipoprotein_9"/>
    <property type="match status" value="1"/>
</dbReference>
<dbReference type="EMBL" id="BAAAPZ010000017">
    <property type="protein sequence ID" value="GAA2102925.1"/>
    <property type="molecule type" value="Genomic_DNA"/>
</dbReference>
<comment type="subcellular location">
    <subcellularLocation>
        <location evidence="1">Membrane</location>
        <topology evidence="1">Lipid-anchor</topology>
    </subcellularLocation>
</comment>
<dbReference type="PROSITE" id="PS51257">
    <property type="entry name" value="PROKAR_LIPOPROTEIN"/>
    <property type="match status" value="1"/>
</dbReference>
<feature type="signal peptide" evidence="7">
    <location>
        <begin position="1"/>
        <end position="22"/>
    </location>
</feature>
<name>A0ABN2X418_9MICO</name>
<dbReference type="RefSeq" id="WP_344337738.1">
    <property type="nucleotide sequence ID" value="NZ_BAAAPZ010000017.1"/>
</dbReference>
<organism evidence="8 9">
    <name type="scientific">Brevibacterium salitolerans</name>
    <dbReference type="NCBI Taxonomy" id="1403566"/>
    <lineage>
        <taxon>Bacteria</taxon>
        <taxon>Bacillati</taxon>
        <taxon>Actinomycetota</taxon>
        <taxon>Actinomycetes</taxon>
        <taxon>Micrococcales</taxon>
        <taxon>Brevibacteriaceae</taxon>
        <taxon>Brevibacterium</taxon>
    </lineage>
</organism>
<comment type="caution">
    <text evidence="8">The sequence shown here is derived from an EMBL/GenBank/DDBJ whole genome shotgun (WGS) entry which is preliminary data.</text>
</comment>
<dbReference type="PIRSF" id="PIRSF002854">
    <property type="entry name" value="MetQ"/>
    <property type="match status" value="1"/>
</dbReference>
<evidence type="ECO:0000256" key="2">
    <source>
        <dbReference type="ARBA" id="ARBA00022729"/>
    </source>
</evidence>
<dbReference type="CDD" id="cd13597">
    <property type="entry name" value="PBP2_lipoprotein_Tp32"/>
    <property type="match status" value="1"/>
</dbReference>
<dbReference type="PANTHER" id="PTHR30429">
    <property type="entry name" value="D-METHIONINE-BINDING LIPOPROTEIN METQ"/>
    <property type="match status" value="1"/>
</dbReference>
<dbReference type="InterPro" id="IPR004872">
    <property type="entry name" value="Lipoprotein_NlpA"/>
</dbReference>
<keyword evidence="4" id="KW-0564">Palmitate</keyword>
<accession>A0ABN2X418</accession>
<keyword evidence="2 7" id="KW-0732">Signal</keyword>
<feature type="chain" id="PRO_5046923165" description="Lipoprotein" evidence="7">
    <location>
        <begin position="23"/>
        <end position="279"/>
    </location>
</feature>